<reference evidence="1" key="1">
    <citation type="submission" date="2019-03" db="EMBL/GenBank/DDBJ databases">
        <title>Long read genome sequence of the mycoparasitic Pythium oligandrum ATCC 38472 isolated from sugarbeet rhizosphere.</title>
        <authorList>
            <person name="Gaulin E."/>
        </authorList>
    </citation>
    <scope>NUCLEOTIDE SEQUENCE</scope>
    <source>
        <strain evidence="1">ATCC 38472_TT</strain>
    </source>
</reference>
<dbReference type="EMBL" id="SPLM01000113">
    <property type="protein sequence ID" value="TMW57930.1"/>
    <property type="molecule type" value="Genomic_DNA"/>
</dbReference>
<dbReference type="Proteomes" id="UP000794436">
    <property type="component" value="Unassembled WGS sequence"/>
</dbReference>
<dbReference type="OrthoDB" id="129639at2759"/>
<sequence length="687" mass="76917">MTMNDWSFLAPWWRVLERFDLETSDPDHHPHACMHYETLYVTLSNTRDWERVHEAMEIVAMVAFAESCLLAQGELRQKRPFHQGVMSVVQEKMPRDFSPTNLAQPIRFGLRIVVPLLVNEPDKLVSRIFDRLFSPFVLSQRSKKYHAARQRILDNIPNAKLRRQCEWITIPVVVTMDFLNGVESLAALYDELSGVYAKQQREVSSMFVLEGIKCFGIFDDLHFSQTDADKLCALFAYPGVPIIGFYPMYLDQPGPVVREWLEGIVNASVRPSRLKLRVQTKREYEQDYISIFSRIASGVTFEEFTHCQREPLDTQESQLDPMIRRGWLQWMAFAFFSPFSKSTVATLNLEDACFTLDDAMAIQQVLEARNPFQVLLGASETDCLVATLQEDIYLPNEGAELASGTVVWIIHDHTTRGSVEILVPGSGVYEVSCSSISMASPCEITSHMTRLELSANQDFTHGNDGLLRLADVLGPYLTGLALVVDEDSDRDIGRQELDSLLRACPHLDFLELGSNVQFFGSTSLTELYNARLCHISVLKCSVSTEEELLALVDGLTSSQSQMASRLRELYLCLGSEAITDGAIAGLVELLEKNTTLEAVNFGVPMTHERIVKRAINSVPPGHVTIPRTPVLDVKLALLGSCYVADAVSNPVLRAFASMDKAIFASIFAYAATPKKRIVGLNEVVLTS</sequence>
<dbReference type="SUPFAM" id="SSF52047">
    <property type="entry name" value="RNI-like"/>
    <property type="match status" value="1"/>
</dbReference>
<keyword evidence="2" id="KW-1185">Reference proteome</keyword>
<proteinExistence type="predicted"/>
<gene>
    <name evidence="1" type="ORF">Poli38472_013404</name>
</gene>
<dbReference type="PROSITE" id="PS00018">
    <property type="entry name" value="EF_HAND_1"/>
    <property type="match status" value="1"/>
</dbReference>
<evidence type="ECO:0000313" key="1">
    <source>
        <dbReference type="EMBL" id="TMW57930.1"/>
    </source>
</evidence>
<comment type="caution">
    <text evidence="1">The sequence shown here is derived from an EMBL/GenBank/DDBJ whole genome shotgun (WGS) entry which is preliminary data.</text>
</comment>
<protein>
    <submittedName>
        <fullName evidence="1">Uncharacterized protein</fullName>
    </submittedName>
</protein>
<dbReference type="InterPro" id="IPR032675">
    <property type="entry name" value="LRR_dom_sf"/>
</dbReference>
<dbReference type="InterPro" id="IPR018247">
    <property type="entry name" value="EF_Hand_1_Ca_BS"/>
</dbReference>
<dbReference type="AlphaFoldDB" id="A0A8K1FC49"/>
<name>A0A8K1FC49_PYTOL</name>
<organism evidence="1 2">
    <name type="scientific">Pythium oligandrum</name>
    <name type="common">Mycoparasitic fungus</name>
    <dbReference type="NCBI Taxonomy" id="41045"/>
    <lineage>
        <taxon>Eukaryota</taxon>
        <taxon>Sar</taxon>
        <taxon>Stramenopiles</taxon>
        <taxon>Oomycota</taxon>
        <taxon>Peronosporomycetes</taxon>
        <taxon>Pythiales</taxon>
        <taxon>Pythiaceae</taxon>
        <taxon>Pythium</taxon>
    </lineage>
</organism>
<dbReference type="Gene3D" id="3.80.10.10">
    <property type="entry name" value="Ribonuclease Inhibitor"/>
    <property type="match status" value="1"/>
</dbReference>
<evidence type="ECO:0000313" key="2">
    <source>
        <dbReference type="Proteomes" id="UP000794436"/>
    </source>
</evidence>
<accession>A0A8K1FC49</accession>